<dbReference type="RefSeq" id="WP_076087131.1">
    <property type="nucleotide sequence ID" value="NZ_CP019070.1"/>
</dbReference>
<gene>
    <name evidence="2" type="ORF">LPB137_08750</name>
</gene>
<proteinExistence type="predicted"/>
<dbReference type="AlphaFoldDB" id="A0A1P8KN52"/>
<dbReference type="STRING" id="1850254.LPB137_08750"/>
<feature type="domain" description="Cadherin" evidence="1">
    <location>
        <begin position="332"/>
        <end position="431"/>
    </location>
</feature>
<evidence type="ECO:0000313" key="2">
    <source>
        <dbReference type="EMBL" id="APW65939.1"/>
    </source>
</evidence>
<protein>
    <recommendedName>
        <fullName evidence="1">Cadherin domain-containing protein</fullName>
    </recommendedName>
</protein>
<dbReference type="GO" id="GO:0007156">
    <property type="term" value="P:homophilic cell adhesion via plasma membrane adhesion molecules"/>
    <property type="evidence" value="ECO:0007669"/>
    <property type="project" value="InterPro"/>
</dbReference>
<dbReference type="Gene3D" id="2.60.40.10">
    <property type="entry name" value="Immunoglobulins"/>
    <property type="match status" value="1"/>
</dbReference>
<dbReference type="PROSITE" id="PS51257">
    <property type="entry name" value="PROKAR_LIPOPROTEIN"/>
    <property type="match status" value="1"/>
</dbReference>
<dbReference type="PROSITE" id="PS50268">
    <property type="entry name" value="CADHERIN_2"/>
    <property type="match status" value="1"/>
</dbReference>
<dbReference type="OrthoDB" id="5897571at2"/>
<sequence>MQNFKNILISSITASFLIACGGGGSSSSSSSSLKSLSGTIIDGYIKDATVCLDINSNGLCDTTEPLTQSLEDGTFTFKDVEVETNKLYPVISIGGIDTATGKAFDGELKNVFDSNTINSGESLTISPLTDLVATSFLQSTTKDESALLSSRDTISTALGLTTAQLDNDPMKNTEVFAKAQEIQQIKELIKTSSQKNLSTQLTIEQQNSITEALVKQIAETNTIDISKVLTNIETDLSITIPSNEKTFIVEQSDEIKTNLTILSTDTTIDITKLDEIQNAFEIQMNDAYTIINNATSTDILTKVTIPDVSTLLNQGEAIATNTAPYFLNGTDKITSKTISLDENATLDLSILAKDDDSDTLTYTLSGVDKNHFAYNSTTSKLTSISFDHENAMDANNDNVYNLQLIVNDGKERSSLNLLLTINNLDDNTPIMNDLADITLNKNDSVYTLTLNATDLDGTEVSYTAASQNTDDLYTLAVELNVLTITPIVNKYGTDVISITASSNGKSVTKAFNLTIKDTGALVIPTNTVLPQPPMMPTLQGN</sequence>
<dbReference type="InterPro" id="IPR013783">
    <property type="entry name" value="Ig-like_fold"/>
</dbReference>
<dbReference type="InterPro" id="IPR002126">
    <property type="entry name" value="Cadherin-like_dom"/>
</dbReference>
<evidence type="ECO:0000313" key="3">
    <source>
        <dbReference type="Proteomes" id="UP000186074"/>
    </source>
</evidence>
<name>A0A1P8KN52_9BACT</name>
<dbReference type="GO" id="GO:0016020">
    <property type="term" value="C:membrane"/>
    <property type="evidence" value="ECO:0007669"/>
    <property type="project" value="InterPro"/>
</dbReference>
<keyword evidence="3" id="KW-1185">Reference proteome</keyword>
<reference evidence="2 3" key="1">
    <citation type="submission" date="2017-01" db="EMBL/GenBank/DDBJ databases">
        <title>Genome sequencing of Arcobacter sp. LPB0137.</title>
        <authorList>
            <person name="Lee G.-W."/>
            <person name="Yi H."/>
        </authorList>
    </citation>
    <scope>NUCLEOTIDE SEQUENCE [LARGE SCALE GENOMIC DNA]</scope>
    <source>
        <strain evidence="2 3">LPB0137</strain>
    </source>
</reference>
<dbReference type="KEGG" id="alp:LPB137_08750"/>
<organism evidence="2 3">
    <name type="scientific">Poseidonibacter parvus</name>
    <dbReference type="NCBI Taxonomy" id="1850254"/>
    <lineage>
        <taxon>Bacteria</taxon>
        <taxon>Pseudomonadati</taxon>
        <taxon>Campylobacterota</taxon>
        <taxon>Epsilonproteobacteria</taxon>
        <taxon>Campylobacterales</taxon>
        <taxon>Arcobacteraceae</taxon>
        <taxon>Poseidonibacter</taxon>
    </lineage>
</organism>
<dbReference type="Proteomes" id="UP000186074">
    <property type="component" value="Chromosome"/>
</dbReference>
<evidence type="ECO:0000259" key="1">
    <source>
        <dbReference type="PROSITE" id="PS50268"/>
    </source>
</evidence>
<dbReference type="GO" id="GO:0005509">
    <property type="term" value="F:calcium ion binding"/>
    <property type="evidence" value="ECO:0007669"/>
    <property type="project" value="InterPro"/>
</dbReference>
<dbReference type="EMBL" id="CP019070">
    <property type="protein sequence ID" value="APW65939.1"/>
    <property type="molecule type" value="Genomic_DNA"/>
</dbReference>
<dbReference type="Gene3D" id="2.60.40.60">
    <property type="entry name" value="Cadherins"/>
    <property type="match status" value="1"/>
</dbReference>
<accession>A0A1P8KN52</accession>